<dbReference type="PANTHER" id="PTHR42648">
    <property type="entry name" value="TRANSPOSASE, PUTATIVE-RELATED"/>
    <property type="match status" value="1"/>
</dbReference>
<dbReference type="AlphaFoldDB" id="A0A6L2K3E6"/>
<dbReference type="GO" id="GO:0003676">
    <property type="term" value="F:nucleic acid binding"/>
    <property type="evidence" value="ECO:0007669"/>
    <property type="project" value="InterPro"/>
</dbReference>
<dbReference type="InterPro" id="IPR001584">
    <property type="entry name" value="Integrase_cat-core"/>
</dbReference>
<dbReference type="GO" id="GO:0015074">
    <property type="term" value="P:DNA integration"/>
    <property type="evidence" value="ECO:0007669"/>
    <property type="project" value="InterPro"/>
</dbReference>
<name>A0A6L2K3E6_TANCI</name>
<comment type="caution">
    <text evidence="4">The sequence shown here is derived from an EMBL/GenBank/DDBJ whole genome shotgun (WGS) entry which is preliminary data.</text>
</comment>
<protein>
    <submittedName>
        <fullName evidence="4">Retrovirus-related Pol polyprotein from transposon TNT 1-94</fullName>
    </submittedName>
</protein>
<feature type="compositionally biased region" description="Basic residues" evidence="2">
    <location>
        <begin position="60"/>
        <end position="69"/>
    </location>
</feature>
<accession>A0A6L2K3E6</accession>
<feature type="region of interest" description="Disordered" evidence="2">
    <location>
        <begin position="247"/>
        <end position="275"/>
    </location>
</feature>
<feature type="region of interest" description="Disordered" evidence="2">
    <location>
        <begin position="51"/>
        <end position="98"/>
    </location>
</feature>
<evidence type="ECO:0000256" key="2">
    <source>
        <dbReference type="SAM" id="MobiDB-lite"/>
    </source>
</evidence>
<dbReference type="Pfam" id="PF25597">
    <property type="entry name" value="SH3_retrovirus"/>
    <property type="match status" value="1"/>
</dbReference>
<dbReference type="InterPro" id="IPR057670">
    <property type="entry name" value="SH3_retrovirus"/>
</dbReference>
<dbReference type="InterPro" id="IPR012337">
    <property type="entry name" value="RNaseH-like_sf"/>
</dbReference>
<dbReference type="EMBL" id="BKCJ010001720">
    <property type="protein sequence ID" value="GEU43519.1"/>
    <property type="molecule type" value="Genomic_DNA"/>
</dbReference>
<dbReference type="PROSITE" id="PS50994">
    <property type="entry name" value="INTEGRASE"/>
    <property type="match status" value="1"/>
</dbReference>
<dbReference type="InterPro" id="IPR036397">
    <property type="entry name" value="RNaseH_sf"/>
</dbReference>
<feature type="domain" description="Integrase catalytic" evidence="3">
    <location>
        <begin position="395"/>
        <end position="504"/>
    </location>
</feature>
<feature type="coiled-coil region" evidence="1">
    <location>
        <begin position="146"/>
        <end position="180"/>
    </location>
</feature>
<sequence length="548" mass="61810">MSSECNNITLAIRNAKSEIVCVMCKQCLITANHDVCVLNYVNDMNSRADNQSASVSIRINQKKHKANTKKSKELGSKGSLASSRPSKPRTCLSQNRRDLHRNTPLERVEVIVMNGNPSRVNIKQLCGRDNSVSNQSDLSFDQYFELNELKAQLQAKDTVINKLKERIKSLSGNVNKDKEQGLIIAALRDELRKMKGKALIDTNVTTYTIDPVMLKVNVEPIAPRLLNNRTVYSDYLRLTQKQATILREVPSSNTKKDKIQRPPSSTQKNKVKAHPRTVKSSLKNKKCDVEPTVTANVQHCNLNANYKLICVKCNGCMLSNNHVLCVHKVINDVNAHAKSKSVKKNSKKKVWKPTGNVFTNIGYIWRPIGRTFTIVENTYPLTRFTTTTKVLFRNPIALETDTPKPVVTLVYSRKPRKSKTTDPVRKSKVGIYHETYVARSPQQNGVVERRNRTLIKVAHTMLIYAKAPLFLWAEAVATACYTQNRSIIHIHHGKTPYELLHDKPPDLSFIHVFGALCYPTNDSENLGKLQPKADIGIFIGYVPTKKAF</sequence>
<organism evidence="4">
    <name type="scientific">Tanacetum cinerariifolium</name>
    <name type="common">Dalmatian daisy</name>
    <name type="synonym">Chrysanthemum cinerariifolium</name>
    <dbReference type="NCBI Taxonomy" id="118510"/>
    <lineage>
        <taxon>Eukaryota</taxon>
        <taxon>Viridiplantae</taxon>
        <taxon>Streptophyta</taxon>
        <taxon>Embryophyta</taxon>
        <taxon>Tracheophyta</taxon>
        <taxon>Spermatophyta</taxon>
        <taxon>Magnoliopsida</taxon>
        <taxon>eudicotyledons</taxon>
        <taxon>Gunneridae</taxon>
        <taxon>Pentapetalae</taxon>
        <taxon>asterids</taxon>
        <taxon>campanulids</taxon>
        <taxon>Asterales</taxon>
        <taxon>Asteraceae</taxon>
        <taxon>Asteroideae</taxon>
        <taxon>Anthemideae</taxon>
        <taxon>Anthemidinae</taxon>
        <taxon>Tanacetum</taxon>
    </lineage>
</organism>
<evidence type="ECO:0000259" key="3">
    <source>
        <dbReference type="PROSITE" id="PS50994"/>
    </source>
</evidence>
<evidence type="ECO:0000313" key="4">
    <source>
        <dbReference type="EMBL" id="GEU43519.1"/>
    </source>
</evidence>
<dbReference type="InterPro" id="IPR039537">
    <property type="entry name" value="Retrotran_Ty1/copia-like"/>
</dbReference>
<dbReference type="SUPFAM" id="SSF53098">
    <property type="entry name" value="Ribonuclease H-like"/>
    <property type="match status" value="1"/>
</dbReference>
<keyword evidence="1" id="KW-0175">Coiled coil</keyword>
<proteinExistence type="predicted"/>
<gene>
    <name evidence="4" type="ORF">Tci_015497</name>
</gene>
<dbReference type="Gene3D" id="3.30.420.10">
    <property type="entry name" value="Ribonuclease H-like superfamily/Ribonuclease H"/>
    <property type="match status" value="1"/>
</dbReference>
<reference evidence="4" key="1">
    <citation type="journal article" date="2019" name="Sci. Rep.">
        <title>Draft genome of Tanacetum cinerariifolium, the natural source of mosquito coil.</title>
        <authorList>
            <person name="Yamashiro T."/>
            <person name="Shiraishi A."/>
            <person name="Satake H."/>
            <person name="Nakayama K."/>
        </authorList>
    </citation>
    <scope>NUCLEOTIDE SEQUENCE</scope>
</reference>
<dbReference type="PANTHER" id="PTHR42648:SF32">
    <property type="entry name" value="RIBONUCLEASE H-LIKE DOMAIN, GAG-PRE-INTEGRASE DOMAIN PROTEIN-RELATED"/>
    <property type="match status" value="1"/>
</dbReference>
<evidence type="ECO:0000256" key="1">
    <source>
        <dbReference type="SAM" id="Coils"/>
    </source>
</evidence>